<sequence>MATMLSIPTKNEAFTVYCDFNSEPPFVWTLIESFSRDMSTYRSTLPGHVNFQRPFYYNMPYSQCRPDQWQHYRLSKRPCVQMDYINIRGTACRRCQIPMWFATTNHPSVISSLTQNYCGHVKFPNAAGSPYEYNFGMYNGYNREFSCTRSGESSTNWSFGDIYIPTNHFANVK</sequence>
<dbReference type="Proteomes" id="UP000009022">
    <property type="component" value="Unassembled WGS sequence"/>
</dbReference>
<dbReference type="KEGG" id="tad:TRIADDRAFT_59878"/>
<evidence type="ECO:0000313" key="2">
    <source>
        <dbReference type="Proteomes" id="UP000009022"/>
    </source>
</evidence>
<dbReference type="InParanoid" id="B3S6P4"/>
<gene>
    <name evidence="1" type="ORF">TRIADDRAFT_59878</name>
</gene>
<dbReference type="RefSeq" id="XP_002115942.1">
    <property type="nucleotide sequence ID" value="XM_002115906.1"/>
</dbReference>
<keyword evidence="2" id="KW-1185">Reference proteome</keyword>
<accession>B3S6P4</accession>
<evidence type="ECO:0000313" key="1">
    <source>
        <dbReference type="EMBL" id="EDV21794.1"/>
    </source>
</evidence>
<protein>
    <submittedName>
        <fullName evidence="1">Uncharacterized protein</fullName>
    </submittedName>
</protein>
<dbReference type="CTD" id="6757155"/>
<dbReference type="GeneID" id="6757155"/>
<dbReference type="EMBL" id="DS985252">
    <property type="protein sequence ID" value="EDV21794.1"/>
    <property type="molecule type" value="Genomic_DNA"/>
</dbReference>
<dbReference type="GO" id="GO:0070492">
    <property type="term" value="F:oligosaccharide binding"/>
    <property type="evidence" value="ECO:0000318"/>
    <property type="project" value="GO_Central"/>
</dbReference>
<organism evidence="1 2">
    <name type="scientific">Trichoplax adhaerens</name>
    <name type="common">Trichoplax reptans</name>
    <dbReference type="NCBI Taxonomy" id="10228"/>
    <lineage>
        <taxon>Eukaryota</taxon>
        <taxon>Metazoa</taxon>
        <taxon>Placozoa</taxon>
        <taxon>Uniplacotomia</taxon>
        <taxon>Trichoplacea</taxon>
        <taxon>Trichoplacidae</taxon>
        <taxon>Trichoplax</taxon>
    </lineage>
</organism>
<proteinExistence type="predicted"/>
<dbReference type="PhylomeDB" id="B3S6P4"/>
<dbReference type="AlphaFoldDB" id="B3S6P4"/>
<name>B3S6P4_TRIAD</name>
<dbReference type="HOGENOM" id="CLU_1549627_0_0_1"/>
<dbReference type="GO" id="GO:0005615">
    <property type="term" value="C:extracellular space"/>
    <property type="evidence" value="ECO:0000318"/>
    <property type="project" value="GO_Central"/>
</dbReference>
<reference evidence="1 2" key="1">
    <citation type="journal article" date="2008" name="Nature">
        <title>The Trichoplax genome and the nature of placozoans.</title>
        <authorList>
            <person name="Srivastava M."/>
            <person name="Begovic E."/>
            <person name="Chapman J."/>
            <person name="Putnam N.H."/>
            <person name="Hellsten U."/>
            <person name="Kawashima T."/>
            <person name="Kuo A."/>
            <person name="Mitros T."/>
            <person name="Salamov A."/>
            <person name="Carpenter M.L."/>
            <person name="Signorovitch A.Y."/>
            <person name="Moreno M.A."/>
            <person name="Kamm K."/>
            <person name="Grimwood J."/>
            <person name="Schmutz J."/>
            <person name="Shapiro H."/>
            <person name="Grigoriev I.V."/>
            <person name="Buss L.W."/>
            <person name="Schierwater B."/>
            <person name="Dellaporta S.L."/>
            <person name="Rokhsar D.S."/>
        </authorList>
    </citation>
    <scope>NUCLEOTIDE SEQUENCE [LARGE SCALE GENOMIC DNA]</scope>
    <source>
        <strain evidence="1 2">Grell-BS-1999</strain>
    </source>
</reference>